<sequence>MQYRAVPTLCAQDQCEHYLVGSAFPIIPQSFVVESMGLAWRLEIEIGSGLMGNRTE</sequence>
<keyword evidence="2" id="KW-1185">Reference proteome</keyword>
<evidence type="ECO:0000313" key="1">
    <source>
        <dbReference type="EMBL" id="CUX01932.1"/>
    </source>
</evidence>
<gene>
    <name evidence="1" type="ORF">AGR2A_pa40012</name>
</gene>
<organism evidence="1 2">
    <name type="scientific">Agrobacterium genomosp. 2 str. CFBP 5494</name>
    <dbReference type="NCBI Taxonomy" id="1183436"/>
    <lineage>
        <taxon>Bacteria</taxon>
        <taxon>Pseudomonadati</taxon>
        <taxon>Pseudomonadota</taxon>
        <taxon>Alphaproteobacteria</taxon>
        <taxon>Hyphomicrobiales</taxon>
        <taxon>Rhizobiaceae</taxon>
        <taxon>Rhizobium/Agrobacterium group</taxon>
        <taxon>Agrobacterium</taxon>
        <taxon>Agrobacterium tumefaciens complex</taxon>
    </lineage>
</organism>
<reference evidence="1 2" key="1">
    <citation type="submission" date="2016-01" db="EMBL/GenBank/DDBJ databases">
        <authorList>
            <person name="Regsiter A."/>
            <person name="william w."/>
        </authorList>
    </citation>
    <scope>NUCLEOTIDE SEQUENCE [LARGE SCALE GENOMIC DNA]</scope>
    <source>
        <strain evidence="1 2">CFBP 5494</strain>
    </source>
</reference>
<comment type="caution">
    <text evidence="1">The sequence shown here is derived from an EMBL/GenBank/DDBJ whole genome shotgun (WGS) entry which is preliminary data.</text>
</comment>
<dbReference type="Proteomes" id="UP000191933">
    <property type="component" value="Unassembled WGS sequence"/>
</dbReference>
<dbReference type="AlphaFoldDB" id="A0A9W5F2N6"/>
<dbReference type="EMBL" id="FBVY01000042">
    <property type="protein sequence ID" value="CUX01932.1"/>
    <property type="molecule type" value="Genomic_DNA"/>
</dbReference>
<protein>
    <submittedName>
        <fullName evidence="1">Uncharacterized protein</fullName>
    </submittedName>
</protein>
<evidence type="ECO:0000313" key="2">
    <source>
        <dbReference type="Proteomes" id="UP000191933"/>
    </source>
</evidence>
<accession>A0A9W5F2N6</accession>
<proteinExistence type="predicted"/>
<name>A0A9W5F2N6_9HYPH</name>